<evidence type="ECO:0000313" key="7">
    <source>
        <dbReference type="RefSeq" id="XP_020098646.1"/>
    </source>
</evidence>
<dbReference type="Gene3D" id="3.30.430.20">
    <property type="entry name" value="Gnk2 domain, C-X8-C-X2-C motif"/>
    <property type="match status" value="2"/>
</dbReference>
<evidence type="ECO:0000256" key="1">
    <source>
        <dbReference type="ARBA" id="ARBA00022729"/>
    </source>
</evidence>
<feature type="chain" id="PRO_5027759038" evidence="4">
    <location>
        <begin position="44"/>
        <end position="307"/>
    </location>
</feature>
<feature type="compositionally biased region" description="Pro residues" evidence="3">
    <location>
        <begin position="287"/>
        <end position="296"/>
    </location>
</feature>
<dbReference type="RefSeq" id="XP_020098646.1">
    <property type="nucleotide sequence ID" value="XM_020243057.1"/>
</dbReference>
<dbReference type="OrthoDB" id="693273at2759"/>
<gene>
    <name evidence="7" type="primary">LOC109717325</name>
</gene>
<dbReference type="Proteomes" id="UP000515123">
    <property type="component" value="Linkage group 1"/>
</dbReference>
<sequence>MWAATKSAVINLMGTLPSPKLLLSLHLISLLCLPLLPHGQVYCYIGGNYTTGSPYESNLHHLLASLASAAPASDGFSATTAGESSDRVFGAALCRGDVNATDCRGCLGAASANILQGCPHNRRAEAILDHCLLKYSDQNFTSFPKNSQQVFGVYWRNISMATFPEYVEDAAGYNFVNQAIDTLLSGVANAAAPSSNSVKMFATGELSPGKGFPTTYGLAQCFPSITDSECRWCLQGLVNETLKLFDGRQGGQILGGSWCYLRYEVYLFYYGKPTVSLISAAPVNLPSSPPPPPGPLQIPTKSEDPHS</sequence>
<dbReference type="GeneID" id="109717325"/>
<keyword evidence="2" id="KW-0677">Repeat</keyword>
<dbReference type="PANTHER" id="PTHR32099:SF42">
    <property type="entry name" value="CYSTEINE-RICH RECEPTOR-LIKE PROTEIN KINASE 9-RELATED"/>
    <property type="match status" value="1"/>
</dbReference>
<evidence type="ECO:0000313" key="6">
    <source>
        <dbReference type="Proteomes" id="UP000515123"/>
    </source>
</evidence>
<evidence type="ECO:0000256" key="2">
    <source>
        <dbReference type="ARBA" id="ARBA00022737"/>
    </source>
</evidence>
<proteinExistence type="predicted"/>
<dbReference type="Pfam" id="PF01657">
    <property type="entry name" value="Stress-antifung"/>
    <property type="match status" value="2"/>
</dbReference>
<dbReference type="InterPro" id="IPR002902">
    <property type="entry name" value="GNK2"/>
</dbReference>
<keyword evidence="6" id="KW-1185">Reference proteome</keyword>
<feature type="region of interest" description="Disordered" evidence="3">
    <location>
        <begin position="286"/>
        <end position="307"/>
    </location>
</feature>
<evidence type="ECO:0000256" key="3">
    <source>
        <dbReference type="SAM" id="MobiDB-lite"/>
    </source>
</evidence>
<protein>
    <submittedName>
        <fullName evidence="7">Cysteine-rich repeat secretory protein 38-like</fullName>
    </submittedName>
</protein>
<name>A0A6P5FQQ3_ANACO</name>
<feature type="signal peptide" evidence="4">
    <location>
        <begin position="1"/>
        <end position="43"/>
    </location>
</feature>
<accession>A0A6P5FQQ3</accession>
<feature type="domain" description="Gnk2-homologous" evidence="5">
    <location>
        <begin position="37"/>
        <end position="140"/>
    </location>
</feature>
<reference evidence="6" key="1">
    <citation type="journal article" date="2015" name="Nat. Genet.">
        <title>The pineapple genome and the evolution of CAM photosynthesis.</title>
        <authorList>
            <person name="Ming R."/>
            <person name="VanBuren R."/>
            <person name="Wai C.M."/>
            <person name="Tang H."/>
            <person name="Schatz M.C."/>
            <person name="Bowers J.E."/>
            <person name="Lyons E."/>
            <person name="Wang M.L."/>
            <person name="Chen J."/>
            <person name="Biggers E."/>
            <person name="Zhang J."/>
            <person name="Huang L."/>
            <person name="Zhang L."/>
            <person name="Miao W."/>
            <person name="Zhang J."/>
            <person name="Ye Z."/>
            <person name="Miao C."/>
            <person name="Lin Z."/>
            <person name="Wang H."/>
            <person name="Zhou H."/>
            <person name="Yim W.C."/>
            <person name="Priest H.D."/>
            <person name="Zheng C."/>
            <person name="Woodhouse M."/>
            <person name="Edger P.P."/>
            <person name="Guyot R."/>
            <person name="Guo H.B."/>
            <person name="Guo H."/>
            <person name="Zheng G."/>
            <person name="Singh R."/>
            <person name="Sharma A."/>
            <person name="Min X."/>
            <person name="Zheng Y."/>
            <person name="Lee H."/>
            <person name="Gurtowski J."/>
            <person name="Sedlazeck F.J."/>
            <person name="Harkess A."/>
            <person name="McKain M.R."/>
            <person name="Liao Z."/>
            <person name="Fang J."/>
            <person name="Liu J."/>
            <person name="Zhang X."/>
            <person name="Zhang Q."/>
            <person name="Hu W."/>
            <person name="Qin Y."/>
            <person name="Wang K."/>
            <person name="Chen L.Y."/>
            <person name="Shirley N."/>
            <person name="Lin Y.R."/>
            <person name="Liu L.Y."/>
            <person name="Hernandez A.G."/>
            <person name="Wright C.L."/>
            <person name="Bulone V."/>
            <person name="Tuskan G.A."/>
            <person name="Heath K."/>
            <person name="Zee F."/>
            <person name="Moore P.H."/>
            <person name="Sunkar R."/>
            <person name="Leebens-Mack J.H."/>
            <person name="Mockler T."/>
            <person name="Bennetzen J.L."/>
            <person name="Freeling M."/>
            <person name="Sankoff D."/>
            <person name="Paterson A.H."/>
            <person name="Zhu X."/>
            <person name="Yang X."/>
            <person name="Smith J.A."/>
            <person name="Cushman J.C."/>
            <person name="Paull R.E."/>
            <person name="Yu Q."/>
        </authorList>
    </citation>
    <scope>NUCLEOTIDE SEQUENCE [LARGE SCALE GENOMIC DNA]</scope>
    <source>
        <strain evidence="6">cv. F153</strain>
    </source>
</reference>
<dbReference type="PANTHER" id="PTHR32099">
    <property type="entry name" value="CYSTEINE-RICH REPEAT SECRETORY PROTEIN"/>
    <property type="match status" value="1"/>
</dbReference>
<reference evidence="7" key="2">
    <citation type="submission" date="2025-08" db="UniProtKB">
        <authorList>
            <consortium name="RefSeq"/>
        </authorList>
    </citation>
    <scope>IDENTIFICATION</scope>
    <source>
        <tissue evidence="7">Leaf</tissue>
    </source>
</reference>
<feature type="domain" description="Gnk2-homologous" evidence="5">
    <location>
        <begin position="158"/>
        <end position="268"/>
    </location>
</feature>
<dbReference type="PROSITE" id="PS51473">
    <property type="entry name" value="GNK2"/>
    <property type="match status" value="2"/>
</dbReference>
<dbReference type="CDD" id="cd23509">
    <property type="entry name" value="Gnk2-like"/>
    <property type="match status" value="2"/>
</dbReference>
<organism evidence="6 7">
    <name type="scientific">Ananas comosus</name>
    <name type="common">Pineapple</name>
    <name type="synonym">Ananas ananas</name>
    <dbReference type="NCBI Taxonomy" id="4615"/>
    <lineage>
        <taxon>Eukaryota</taxon>
        <taxon>Viridiplantae</taxon>
        <taxon>Streptophyta</taxon>
        <taxon>Embryophyta</taxon>
        <taxon>Tracheophyta</taxon>
        <taxon>Spermatophyta</taxon>
        <taxon>Magnoliopsida</taxon>
        <taxon>Liliopsida</taxon>
        <taxon>Poales</taxon>
        <taxon>Bromeliaceae</taxon>
        <taxon>Bromelioideae</taxon>
        <taxon>Ananas</taxon>
    </lineage>
</organism>
<keyword evidence="1 4" id="KW-0732">Signal</keyword>
<evidence type="ECO:0000256" key="4">
    <source>
        <dbReference type="SAM" id="SignalP"/>
    </source>
</evidence>
<dbReference type="InterPro" id="IPR038408">
    <property type="entry name" value="GNK2_sf"/>
</dbReference>
<dbReference type="AlphaFoldDB" id="A0A6P5FQQ3"/>
<evidence type="ECO:0000259" key="5">
    <source>
        <dbReference type="PROSITE" id="PS51473"/>
    </source>
</evidence>